<reference evidence="2 3" key="1">
    <citation type="submission" date="2019-04" db="EMBL/GenBank/DDBJ databases">
        <title>Flavobacterium sp. nov. isolated from construction timber.</title>
        <authorList>
            <person name="Lin S.-Y."/>
            <person name="Chang C.-T."/>
            <person name="Young C.-C."/>
        </authorList>
    </citation>
    <scope>NUCLEOTIDE SEQUENCE [LARGE SCALE GENOMIC DNA]</scope>
    <source>
        <strain evidence="2 3">CC-CTC003</strain>
    </source>
</reference>
<name>A0A4S3ZPL2_9FLAO</name>
<evidence type="ECO:0000313" key="2">
    <source>
        <dbReference type="EMBL" id="THF47447.1"/>
    </source>
</evidence>
<dbReference type="EMBL" id="SSNZ01000012">
    <property type="protein sequence ID" value="THF47447.1"/>
    <property type="molecule type" value="Genomic_DNA"/>
</dbReference>
<dbReference type="Pfam" id="PF06170">
    <property type="entry name" value="DUF983"/>
    <property type="match status" value="1"/>
</dbReference>
<dbReference type="AlphaFoldDB" id="A0A4S3ZPL2"/>
<dbReference type="OrthoDB" id="9790326at2"/>
<keyword evidence="1" id="KW-0812">Transmembrane</keyword>
<keyword evidence="1" id="KW-1133">Transmembrane helix</keyword>
<evidence type="ECO:0000313" key="3">
    <source>
        <dbReference type="Proteomes" id="UP000307507"/>
    </source>
</evidence>
<feature type="transmembrane region" description="Helical" evidence="1">
    <location>
        <begin position="52"/>
        <end position="75"/>
    </location>
</feature>
<evidence type="ECO:0000256" key="1">
    <source>
        <dbReference type="SAM" id="Phobius"/>
    </source>
</evidence>
<dbReference type="Proteomes" id="UP000307507">
    <property type="component" value="Unassembled WGS sequence"/>
</dbReference>
<keyword evidence="1" id="KW-0472">Membrane</keyword>
<proteinExistence type="predicted"/>
<keyword evidence="3" id="KW-1185">Reference proteome</keyword>
<dbReference type="InterPro" id="IPR009325">
    <property type="entry name" value="DUF983"/>
</dbReference>
<accession>A0A4S3ZPL2</accession>
<protein>
    <submittedName>
        <fullName evidence="2">DUF983 domain-containing protein</fullName>
    </submittedName>
</protein>
<comment type="caution">
    <text evidence="2">The sequence shown here is derived from an EMBL/GenBank/DDBJ whole genome shotgun (WGS) entry which is preliminary data.</text>
</comment>
<gene>
    <name evidence="2" type="ORF">E6C50_16955</name>
</gene>
<organism evidence="2 3">
    <name type="scientific">Flavobacterium supellecticarium</name>
    <dbReference type="NCBI Taxonomy" id="2565924"/>
    <lineage>
        <taxon>Bacteria</taxon>
        <taxon>Pseudomonadati</taxon>
        <taxon>Bacteroidota</taxon>
        <taxon>Flavobacteriia</taxon>
        <taxon>Flavobacteriales</taxon>
        <taxon>Flavobacteriaceae</taxon>
        <taxon>Flavobacterium</taxon>
    </lineage>
</organism>
<dbReference type="RefSeq" id="WP_136404437.1">
    <property type="nucleotide sequence ID" value="NZ_SSNZ01000012.1"/>
</dbReference>
<feature type="transmembrane region" description="Helical" evidence="1">
    <location>
        <begin position="81"/>
        <end position="101"/>
    </location>
</feature>
<sequence length="119" mass="13805">MSILKNIVTEKCPKCHQGQVFEKKGNILLFQMPKMNTHCSNCNHKFEKEPGYFFGSMFVSYAVAVAEMVAFFLIIQFFVDSFVTIVVLIGIMSILLSTFNFRLSRMLWMYLLDGKNKRL</sequence>